<dbReference type="RefSeq" id="XP_001221331.1">
    <property type="nucleotide sequence ID" value="XM_001221330.1"/>
</dbReference>
<organism evidence="10 11">
    <name type="scientific">Chaetomium globosum (strain ATCC 6205 / CBS 148.51 / DSM 1962 / NBRC 6347 / NRRL 1970)</name>
    <name type="common">Soil fungus</name>
    <dbReference type="NCBI Taxonomy" id="306901"/>
    <lineage>
        <taxon>Eukaryota</taxon>
        <taxon>Fungi</taxon>
        <taxon>Dikarya</taxon>
        <taxon>Ascomycota</taxon>
        <taxon>Pezizomycotina</taxon>
        <taxon>Sordariomycetes</taxon>
        <taxon>Sordariomycetidae</taxon>
        <taxon>Sordariales</taxon>
        <taxon>Chaetomiaceae</taxon>
        <taxon>Chaetomium</taxon>
    </lineage>
</organism>
<keyword evidence="6" id="KW-1015">Disulfide bond</keyword>
<reference evidence="11" key="1">
    <citation type="journal article" date="2015" name="Genome Announc.">
        <title>Draft genome sequence of the cellulolytic fungus Chaetomium globosum.</title>
        <authorList>
            <person name="Cuomo C.A."/>
            <person name="Untereiner W.A."/>
            <person name="Ma L.-J."/>
            <person name="Grabherr M."/>
            <person name="Birren B.W."/>
        </authorList>
    </citation>
    <scope>NUCLEOTIDE SEQUENCE [LARGE SCALE GENOMIC DNA]</scope>
    <source>
        <strain evidence="11">ATCC 6205 / CBS 148.51 / DSM 1962 / NBRC 6347 / NRRL 1970</strain>
    </source>
</reference>
<dbReference type="PANTHER" id="PTHR47966">
    <property type="entry name" value="BETA-SITE APP-CLEAVING ENZYME, ISOFORM A-RELATED"/>
    <property type="match status" value="1"/>
</dbReference>
<gene>
    <name evidence="10" type="ORF">CHGG_02110</name>
</gene>
<feature type="disulfide bond" evidence="6">
    <location>
        <begin position="337"/>
        <end position="374"/>
    </location>
</feature>
<dbReference type="VEuPathDB" id="FungiDB:CHGG_02110"/>
<dbReference type="OMA" id="TKATFDW"/>
<dbReference type="eggNOG" id="KOG1339">
    <property type="taxonomic scope" value="Eukaryota"/>
</dbReference>
<dbReference type="EMBL" id="CH408029">
    <property type="protein sequence ID" value="EAQ93875.1"/>
    <property type="molecule type" value="Genomic_DNA"/>
</dbReference>
<dbReference type="GeneID" id="4386667"/>
<accession>Q2HCE4</accession>
<dbReference type="Pfam" id="PF00026">
    <property type="entry name" value="Asp"/>
    <property type="match status" value="1"/>
</dbReference>
<keyword evidence="3 7" id="KW-0064">Aspartyl protease</keyword>
<dbReference type="GO" id="GO:0004190">
    <property type="term" value="F:aspartic-type endopeptidase activity"/>
    <property type="evidence" value="ECO:0007669"/>
    <property type="project" value="UniProtKB-KW"/>
</dbReference>
<evidence type="ECO:0000313" key="11">
    <source>
        <dbReference type="Proteomes" id="UP000001056"/>
    </source>
</evidence>
<keyword evidence="11" id="KW-1185">Reference proteome</keyword>
<evidence type="ECO:0000313" key="10">
    <source>
        <dbReference type="EMBL" id="EAQ93875.1"/>
    </source>
</evidence>
<dbReference type="GO" id="GO:0006508">
    <property type="term" value="P:proteolysis"/>
    <property type="evidence" value="ECO:0007669"/>
    <property type="project" value="UniProtKB-KW"/>
</dbReference>
<dbReference type="PROSITE" id="PS51767">
    <property type="entry name" value="PEPTIDASE_A1"/>
    <property type="match status" value="1"/>
</dbReference>
<dbReference type="Proteomes" id="UP000001056">
    <property type="component" value="Unassembled WGS sequence"/>
</dbReference>
<evidence type="ECO:0000256" key="7">
    <source>
        <dbReference type="RuleBase" id="RU000454"/>
    </source>
</evidence>
<evidence type="ECO:0000256" key="5">
    <source>
        <dbReference type="PIRSR" id="PIRSR601461-1"/>
    </source>
</evidence>
<keyword evidence="4 7" id="KW-0378">Hydrolase</keyword>
<dbReference type="CDD" id="cd06097">
    <property type="entry name" value="Aspergillopepsin_like"/>
    <property type="match status" value="1"/>
</dbReference>
<evidence type="ECO:0000256" key="4">
    <source>
        <dbReference type="ARBA" id="ARBA00022801"/>
    </source>
</evidence>
<evidence type="ECO:0000256" key="6">
    <source>
        <dbReference type="PIRSR" id="PIRSR601461-2"/>
    </source>
</evidence>
<dbReference type="InterPro" id="IPR001969">
    <property type="entry name" value="Aspartic_peptidase_AS"/>
</dbReference>
<dbReference type="InterPro" id="IPR033121">
    <property type="entry name" value="PEPTIDASE_A1"/>
</dbReference>
<dbReference type="InterPro" id="IPR001461">
    <property type="entry name" value="Aspartic_peptidase_A1"/>
</dbReference>
<dbReference type="PANTHER" id="PTHR47966:SF2">
    <property type="entry name" value="ASPERGILLOPEPSIN-1-RELATED"/>
    <property type="match status" value="1"/>
</dbReference>
<feature type="signal peptide" evidence="8">
    <location>
        <begin position="1"/>
        <end position="20"/>
    </location>
</feature>
<evidence type="ECO:0000256" key="8">
    <source>
        <dbReference type="SAM" id="SignalP"/>
    </source>
</evidence>
<dbReference type="SUPFAM" id="SSF50630">
    <property type="entry name" value="Acid proteases"/>
    <property type="match status" value="1"/>
</dbReference>
<evidence type="ECO:0000256" key="1">
    <source>
        <dbReference type="ARBA" id="ARBA00007447"/>
    </source>
</evidence>
<dbReference type="InParanoid" id="Q2HCE4"/>
<dbReference type="PRINTS" id="PR00792">
    <property type="entry name" value="PEPSIN"/>
</dbReference>
<evidence type="ECO:0000256" key="2">
    <source>
        <dbReference type="ARBA" id="ARBA00022670"/>
    </source>
</evidence>
<evidence type="ECO:0000259" key="9">
    <source>
        <dbReference type="PROSITE" id="PS51767"/>
    </source>
</evidence>
<protein>
    <recommendedName>
        <fullName evidence="9">Peptidase A1 domain-containing protein</fullName>
    </recommendedName>
</protein>
<feature type="chain" id="PRO_5004208759" description="Peptidase A1 domain-containing protein" evidence="8">
    <location>
        <begin position="21"/>
        <end position="421"/>
    </location>
</feature>
<comment type="similarity">
    <text evidence="1 7">Belongs to the peptidase A1 family.</text>
</comment>
<dbReference type="FunFam" id="2.40.70.10:FF:000024">
    <property type="entry name" value="Endothiapepsin"/>
    <property type="match status" value="1"/>
</dbReference>
<dbReference type="InterPro" id="IPR034163">
    <property type="entry name" value="Aspergillopepsin-like_cat_dom"/>
</dbReference>
<dbReference type="OrthoDB" id="2747330at2759"/>
<sequence>MRFFSALLAVTSVASVFARALPPFSPSTGADRRGAFSVKQVRNLNFVRSGPVQLAKIYHKYHAPLPDDLKAAVSRIRSNTLKRSNGTVETNPEANDVEYLTPVSIGTPEQVLNLDFDTGSSDLWVFSSQTKNSEVDGQTVYNPTKSSTAKELKGYTWQISYGDGSYSGGNVYTDTVTVGGLAVPSQAVEVATQVSDEFTSDPNNDGLLGLGFSSINTVEPKSQKTFFDNAMPNLDSPLFTADLKASVPGHFTFGYINPDAYIGNITYTPVDSSGGFWAWKSSGYAVGSGSFKTTTFQGIADTGTSLLLLPSSVVSAYYRQVRNATYDSTQGGYTLPCSGPVPDFAFGVGDKDTMITVPGDYITYAPTSSSGETCFGGIQPDTGIGISIYGDVALKAAFVVFDGGNMQLGWASKTLPLSTGP</sequence>
<dbReference type="InterPro" id="IPR021109">
    <property type="entry name" value="Peptidase_aspartic_dom_sf"/>
</dbReference>
<proteinExistence type="inferred from homology"/>
<feature type="domain" description="Peptidase A1" evidence="9">
    <location>
        <begin position="99"/>
        <end position="411"/>
    </location>
</feature>
<evidence type="ECO:0000256" key="3">
    <source>
        <dbReference type="ARBA" id="ARBA00022750"/>
    </source>
</evidence>
<feature type="active site" evidence="5">
    <location>
        <position position="117"/>
    </location>
</feature>
<dbReference type="SMR" id="Q2HCE4"/>
<keyword evidence="2 7" id="KW-0645">Protease</keyword>
<keyword evidence="8" id="KW-0732">Signal</keyword>
<feature type="active site" evidence="5">
    <location>
        <position position="301"/>
    </location>
</feature>
<dbReference type="AlphaFoldDB" id="Q2HCE4"/>
<dbReference type="PROSITE" id="PS00141">
    <property type="entry name" value="ASP_PROTEASE"/>
    <property type="match status" value="1"/>
</dbReference>
<dbReference type="FunFam" id="2.40.70.10:FF:000026">
    <property type="entry name" value="Endothiapepsin"/>
    <property type="match status" value="1"/>
</dbReference>
<dbReference type="Gene3D" id="2.40.70.10">
    <property type="entry name" value="Acid Proteases"/>
    <property type="match status" value="2"/>
</dbReference>
<name>Q2HCE4_CHAGB</name>
<dbReference type="HOGENOM" id="CLU_013253_0_1_1"/>